<dbReference type="InterPro" id="IPR036291">
    <property type="entry name" value="NAD(P)-bd_dom_sf"/>
</dbReference>
<dbReference type="Pfam" id="PF13460">
    <property type="entry name" value="NAD_binding_10"/>
    <property type="match status" value="1"/>
</dbReference>
<protein>
    <submittedName>
        <fullName evidence="2">NAD(P)H-binding protein</fullName>
    </submittedName>
</protein>
<organism evidence="2 3">
    <name type="scientific">Diplocloster agilis</name>
    <dbReference type="NCBI Taxonomy" id="2850323"/>
    <lineage>
        <taxon>Bacteria</taxon>
        <taxon>Bacillati</taxon>
        <taxon>Bacillota</taxon>
        <taxon>Clostridia</taxon>
        <taxon>Lachnospirales</taxon>
        <taxon>Lachnospiraceae</taxon>
        <taxon>Diplocloster</taxon>
    </lineage>
</organism>
<sequence length="242" mass="27697">MKITIIGGTGWLGAEIAYEAVTRGHEVIVISRNPKDIQYTLTPELVSLKANAANYRELCQAIPDDTDICINAIIPDPFVPETFSQWCLNIIRCCKEKRIRRLAAITDSCIFEVRPGVKLNQTTFLTPFYRTWFGAHEASHRLYLEEQELDWIEIAPAAKCLPDKQLKEYQIAVDRLCSNDPMVMALDTPDPDHYPFADTSYISTQDFAFAVLDELEHPLYHRTRICIAWKENHMIYGKGDTI</sequence>
<accession>A0A949K2W2</accession>
<gene>
    <name evidence="2" type="ORF">KTH89_22015</name>
</gene>
<dbReference type="Proteomes" id="UP000712157">
    <property type="component" value="Unassembled WGS sequence"/>
</dbReference>
<dbReference type="Gene3D" id="3.40.50.720">
    <property type="entry name" value="NAD(P)-binding Rossmann-like Domain"/>
    <property type="match status" value="1"/>
</dbReference>
<dbReference type="PANTHER" id="PTHR43355:SF2">
    <property type="entry name" value="FLAVIN REDUCTASE (NADPH)"/>
    <property type="match status" value="1"/>
</dbReference>
<name>A0A949K2W2_9FIRM</name>
<dbReference type="InterPro" id="IPR051606">
    <property type="entry name" value="Polyketide_Oxido-like"/>
</dbReference>
<dbReference type="InterPro" id="IPR016040">
    <property type="entry name" value="NAD(P)-bd_dom"/>
</dbReference>
<keyword evidence="3" id="KW-1185">Reference proteome</keyword>
<evidence type="ECO:0000313" key="2">
    <source>
        <dbReference type="EMBL" id="MBU9739214.1"/>
    </source>
</evidence>
<proteinExistence type="predicted"/>
<reference evidence="2" key="1">
    <citation type="submission" date="2021-06" db="EMBL/GenBank/DDBJ databases">
        <title>Description of novel taxa of the family Lachnospiraceae.</title>
        <authorList>
            <person name="Chaplin A.V."/>
            <person name="Sokolova S.R."/>
            <person name="Pikina A.P."/>
            <person name="Korzhanova M."/>
            <person name="Belova V."/>
            <person name="Korostin D."/>
            <person name="Efimov B.A."/>
        </authorList>
    </citation>
    <scope>NUCLEOTIDE SEQUENCE</scope>
    <source>
        <strain evidence="2">ASD5720</strain>
    </source>
</reference>
<comment type="caution">
    <text evidence="2">The sequence shown here is derived from an EMBL/GenBank/DDBJ whole genome shotgun (WGS) entry which is preliminary data.</text>
</comment>
<dbReference type="AlphaFoldDB" id="A0A949K2W2"/>
<dbReference type="GO" id="GO:0016646">
    <property type="term" value="F:oxidoreductase activity, acting on the CH-NH group of donors, NAD or NADP as acceptor"/>
    <property type="evidence" value="ECO:0007669"/>
    <property type="project" value="TreeGrafter"/>
</dbReference>
<evidence type="ECO:0000259" key="1">
    <source>
        <dbReference type="Pfam" id="PF13460"/>
    </source>
</evidence>
<dbReference type="RefSeq" id="WP_238723115.1">
    <property type="nucleotide sequence ID" value="NZ_JAHQCW010000053.1"/>
</dbReference>
<dbReference type="PANTHER" id="PTHR43355">
    <property type="entry name" value="FLAVIN REDUCTASE (NADPH)"/>
    <property type="match status" value="1"/>
</dbReference>
<dbReference type="EMBL" id="JAHQCW010000053">
    <property type="protein sequence ID" value="MBU9739214.1"/>
    <property type="molecule type" value="Genomic_DNA"/>
</dbReference>
<feature type="domain" description="NAD(P)-binding" evidence="1">
    <location>
        <begin position="7"/>
        <end position="158"/>
    </location>
</feature>
<dbReference type="SUPFAM" id="SSF51735">
    <property type="entry name" value="NAD(P)-binding Rossmann-fold domains"/>
    <property type="match status" value="1"/>
</dbReference>
<evidence type="ECO:0000313" key="3">
    <source>
        <dbReference type="Proteomes" id="UP000712157"/>
    </source>
</evidence>